<feature type="transmembrane region" description="Helical" evidence="9">
    <location>
        <begin position="648"/>
        <end position="667"/>
    </location>
</feature>
<feature type="transmembrane region" description="Helical" evidence="9">
    <location>
        <begin position="32"/>
        <end position="54"/>
    </location>
</feature>
<dbReference type="Gene3D" id="1.10.3720.10">
    <property type="entry name" value="MetI-like"/>
    <property type="match status" value="2"/>
</dbReference>
<feature type="transmembrane region" description="Helical" evidence="9">
    <location>
        <begin position="419"/>
        <end position="443"/>
    </location>
</feature>
<proteinExistence type="inferred from homology"/>
<dbReference type="InterPro" id="IPR000515">
    <property type="entry name" value="MetI-like"/>
</dbReference>
<keyword evidence="7 9" id="KW-1133">Transmembrane helix</keyword>
<feature type="domain" description="ABC transmembrane type-1" evidence="10">
    <location>
        <begin position="475"/>
        <end position="667"/>
    </location>
</feature>
<comment type="subcellular location">
    <subcellularLocation>
        <location evidence="1 9">Cell membrane</location>
        <topology evidence="1 9">Multi-pass membrane protein</topology>
    </subcellularLocation>
</comment>
<dbReference type="GO" id="GO:0005886">
    <property type="term" value="C:plasma membrane"/>
    <property type="evidence" value="ECO:0007669"/>
    <property type="project" value="UniProtKB-SubCell"/>
</dbReference>
<feature type="transmembrane region" description="Helical" evidence="9">
    <location>
        <begin position="208"/>
        <end position="229"/>
    </location>
</feature>
<evidence type="ECO:0000259" key="10">
    <source>
        <dbReference type="PROSITE" id="PS50928"/>
    </source>
</evidence>
<keyword evidence="5" id="KW-0762">Sugar transport</keyword>
<evidence type="ECO:0000256" key="5">
    <source>
        <dbReference type="ARBA" id="ARBA00022597"/>
    </source>
</evidence>
<name>A0A7V3VS80_9BACT</name>
<feature type="transmembrane region" description="Helical" evidence="9">
    <location>
        <begin position="282"/>
        <end position="301"/>
    </location>
</feature>
<evidence type="ECO:0000256" key="6">
    <source>
        <dbReference type="ARBA" id="ARBA00022692"/>
    </source>
</evidence>
<dbReference type="PANTHER" id="PTHR32243">
    <property type="entry name" value="MALTOSE TRANSPORT SYSTEM PERMEASE-RELATED"/>
    <property type="match status" value="1"/>
</dbReference>
<dbReference type="EMBL" id="DTPE01000067">
    <property type="protein sequence ID" value="HGE74792.1"/>
    <property type="molecule type" value="Genomic_DNA"/>
</dbReference>
<keyword evidence="6 9" id="KW-0812">Transmembrane</keyword>
<feature type="transmembrane region" description="Helical" evidence="9">
    <location>
        <begin position="163"/>
        <end position="187"/>
    </location>
</feature>
<dbReference type="SUPFAM" id="SSF161098">
    <property type="entry name" value="MetI-like"/>
    <property type="match status" value="2"/>
</dbReference>
<dbReference type="InterPro" id="IPR050901">
    <property type="entry name" value="BP-dep_ABC_trans_perm"/>
</dbReference>
<feature type="transmembrane region" description="Helical" evidence="9">
    <location>
        <begin position="598"/>
        <end position="620"/>
    </location>
</feature>
<accession>A0A7V3VS80</accession>
<feature type="transmembrane region" description="Helical" evidence="9">
    <location>
        <begin position="358"/>
        <end position="375"/>
    </location>
</feature>
<evidence type="ECO:0000256" key="9">
    <source>
        <dbReference type="RuleBase" id="RU363032"/>
    </source>
</evidence>
<comment type="caution">
    <text evidence="11">The sequence shown here is derived from an EMBL/GenBank/DDBJ whole genome shotgun (WGS) entry which is preliminary data.</text>
</comment>
<protein>
    <submittedName>
        <fullName evidence="11">ABC transporter permease subunit</fullName>
    </submittedName>
</protein>
<evidence type="ECO:0000256" key="8">
    <source>
        <dbReference type="ARBA" id="ARBA00023136"/>
    </source>
</evidence>
<sequence>MTFFWTLFFLSLIFFLVFVAKAKPIYTIALAFLIFIINFFPFIWGSGISLFDFFPPTMKFVGFKNLFEAFSDPGLILSAKITSIWAITSVGIEIFISYSLAISLYSIKKFSNLIYTLILLPWAIPSYISVISWTSLIEGYGGNSILSNLMHTTFDLTTNLPAAFLWSAFVAAWLGIPLMTIVILSALQTIPPHLKDLARLEGADPIERALNIYIPHTFPVIFPYVFIIFLGSFKEFSTIFLMTAGGPSIASGFGTQSIVGGTTVLGMLMYNKFITSQNYGVLGAYAFVIGIIMIILVSIGWNYRVVQKHRNLMISLITSHIIFDIWGMGSGLFGIFPVIFYVIALILYLERKKTFKRFIEIGIIIDASYLIFSIIRSGLPGVSVSSIISILIGMTLIFEGRIHVNFLKIHDFFWKVLKISWLSLWMVVIILPIWNVFLMGFSIKNIVPISTLIPQSFTLKNFTVLFSNYNFGWAVLNSLIIGFMAVLIAVLTIFPATYAAAHYKKATRIGIILLLASFFTGMHTMIPLAMTFKFLGLLNTFLGVAMIIALHGATIAYFLLYPFLSGLPKNVDEAAMIDGANGFQRMVKIALPLSLPSLWTIIIFVFIESWSSFIIPLIFLNSQNLYPVSMILYNLIGQYGLTYSQWNIFGAGAIINVAVMVSVFLVARRPIMNGIISKSGIED</sequence>
<feature type="transmembrane region" description="Helical" evidence="9">
    <location>
        <begin position="381"/>
        <end position="398"/>
    </location>
</feature>
<feature type="transmembrane region" description="Helical" evidence="9">
    <location>
        <begin position="321"/>
        <end position="349"/>
    </location>
</feature>
<gene>
    <name evidence="11" type="ORF">ENX73_01540</name>
</gene>
<evidence type="ECO:0000256" key="1">
    <source>
        <dbReference type="ARBA" id="ARBA00004651"/>
    </source>
</evidence>
<keyword evidence="4" id="KW-1003">Cell membrane</keyword>
<dbReference type="CDD" id="cd06261">
    <property type="entry name" value="TM_PBP2"/>
    <property type="match status" value="1"/>
</dbReference>
<reference evidence="11" key="1">
    <citation type="journal article" date="2020" name="mSystems">
        <title>Genome- and Community-Level Interaction Insights into Carbon Utilization and Element Cycling Functions of Hydrothermarchaeota in Hydrothermal Sediment.</title>
        <authorList>
            <person name="Zhou Z."/>
            <person name="Liu Y."/>
            <person name="Xu W."/>
            <person name="Pan J."/>
            <person name="Luo Z.H."/>
            <person name="Li M."/>
        </authorList>
    </citation>
    <scope>NUCLEOTIDE SEQUENCE [LARGE SCALE GENOMIC DNA]</scope>
    <source>
        <strain evidence="11">SpSt-966</strain>
    </source>
</reference>
<dbReference type="GO" id="GO:0055085">
    <property type="term" value="P:transmembrane transport"/>
    <property type="evidence" value="ECO:0007669"/>
    <property type="project" value="InterPro"/>
</dbReference>
<evidence type="ECO:0000256" key="3">
    <source>
        <dbReference type="ARBA" id="ARBA00022448"/>
    </source>
</evidence>
<feature type="transmembrane region" description="Helical" evidence="9">
    <location>
        <begin position="471"/>
        <end position="494"/>
    </location>
</feature>
<feature type="transmembrane region" description="Helical" evidence="9">
    <location>
        <begin position="538"/>
        <end position="560"/>
    </location>
</feature>
<feature type="transmembrane region" description="Helical" evidence="9">
    <location>
        <begin position="113"/>
        <end position="133"/>
    </location>
</feature>
<feature type="domain" description="ABC transmembrane type-1" evidence="10">
    <location>
        <begin position="79"/>
        <end position="300"/>
    </location>
</feature>
<dbReference type="PROSITE" id="PS50928">
    <property type="entry name" value="ABC_TM1"/>
    <property type="match status" value="2"/>
</dbReference>
<keyword evidence="8 9" id="KW-0472">Membrane</keyword>
<evidence type="ECO:0000256" key="7">
    <source>
        <dbReference type="ARBA" id="ARBA00022989"/>
    </source>
</evidence>
<dbReference type="AlphaFoldDB" id="A0A7V3VS80"/>
<evidence type="ECO:0000256" key="4">
    <source>
        <dbReference type="ARBA" id="ARBA00022475"/>
    </source>
</evidence>
<evidence type="ECO:0000313" key="11">
    <source>
        <dbReference type="EMBL" id="HGE74792.1"/>
    </source>
</evidence>
<dbReference type="InterPro" id="IPR035906">
    <property type="entry name" value="MetI-like_sf"/>
</dbReference>
<keyword evidence="3 9" id="KW-0813">Transport</keyword>
<dbReference type="PANTHER" id="PTHR32243:SF50">
    <property type="entry name" value="MALTOSE_MALTODEXTRIN TRANSPORT SYSTEM PERMEASE PROTEIN MALG"/>
    <property type="match status" value="1"/>
</dbReference>
<organism evidence="11">
    <name type="scientific">Mesoaciditoga lauensis</name>
    <dbReference type="NCBI Taxonomy" id="1495039"/>
    <lineage>
        <taxon>Bacteria</taxon>
        <taxon>Thermotogati</taxon>
        <taxon>Thermotogota</taxon>
        <taxon>Thermotogae</taxon>
        <taxon>Mesoaciditogales</taxon>
        <taxon>Mesoaciditogaceae</taxon>
        <taxon>Mesoaciditoga</taxon>
    </lineage>
</organism>
<feature type="transmembrane region" description="Helical" evidence="9">
    <location>
        <begin position="506"/>
        <end position="526"/>
    </location>
</feature>
<evidence type="ECO:0000256" key="2">
    <source>
        <dbReference type="ARBA" id="ARBA00009047"/>
    </source>
</evidence>
<feature type="transmembrane region" description="Helical" evidence="9">
    <location>
        <begin position="249"/>
        <end position="270"/>
    </location>
</feature>
<comment type="similarity">
    <text evidence="2">Belongs to the binding-protein-dependent transport system permease family. MalFG subfamily.</text>
</comment>
<dbReference type="Pfam" id="PF00528">
    <property type="entry name" value="BPD_transp_1"/>
    <property type="match status" value="1"/>
</dbReference>